<sequence length="640" mass="74629">MKHIFTFLLFILTTSIFAQVDNELSINKSDTIKKSLRDKPKENPKAPINQYRIITLQKDTTYVDTSLTIYKEYKFNHLRKDNFGLLPFANDGHTYNTLDFGLNKSNTLPQFGFKAKHFNYSNEKDINYYSVATPITELYFKTVLEQGQSVDAFITLNTSEQLNFSIAYKGLRSLGKYINSLSSSGNFRFTASYFSKNKRYLANLHYTSQEALNGENGGVSNLSDFQSGNAQFSKRSRLDVYFQDAKSLLEGKRYFLDHSFRLNNKGSEHNIAINHQFSYEAKMFEFSSKSPIKRFGNAYLASNYFDVTKNTTTYNKIGANFSNKKLGDIHFFLENYQYNYSYKRVSISNNQVSIPNLNHDNLNAIGAKYLYSKRNLKGEALFSKSISKQTFSTLDLSAQYKWNEKNNFSLQYTNQSKVPDLNYTLYQSSFVNYNWHNNFKNEKTNTIKLKANTQWLSAQVQLTRLDNYLCFSNNDTSDTIVISTPKQYNKTINYLSLKVSKELTFRKFALDNTILFQEVTQENNILNVPKLVTRNTIYFSDYVFKKAMYLQTGFTFQTFTKYYANHYNPLIGEFYVQENTKIGNFPLVDFFINARVRQARIFLKAEHLNSSFTGRNYYSAPNYPYKDFIIRFGLVWTFFQ</sequence>
<dbReference type="AlphaFoldDB" id="A0A7U2NEW5"/>
<dbReference type="EMBL" id="CP059075">
    <property type="protein sequence ID" value="QRE03743.1"/>
    <property type="molecule type" value="Genomic_DNA"/>
</dbReference>
<evidence type="ECO:0000313" key="3">
    <source>
        <dbReference type="Proteomes" id="UP000596329"/>
    </source>
</evidence>
<evidence type="ECO:0000256" key="1">
    <source>
        <dbReference type="SAM" id="SignalP"/>
    </source>
</evidence>
<organism evidence="2 3">
    <name type="scientific">Flavobacterium psychrophilum</name>
    <dbReference type="NCBI Taxonomy" id="96345"/>
    <lineage>
        <taxon>Bacteria</taxon>
        <taxon>Pseudomonadati</taxon>
        <taxon>Bacteroidota</taxon>
        <taxon>Flavobacteriia</taxon>
        <taxon>Flavobacteriales</taxon>
        <taxon>Flavobacteriaceae</taxon>
        <taxon>Flavobacterium</taxon>
    </lineage>
</organism>
<protein>
    <submittedName>
        <fullName evidence="2">Putative porin</fullName>
    </submittedName>
</protein>
<dbReference type="InterPro" id="IPR025631">
    <property type="entry name" value="Porin_10"/>
</dbReference>
<accession>A0A7U2NEW5</accession>
<evidence type="ECO:0000313" key="2">
    <source>
        <dbReference type="EMBL" id="QRE03743.1"/>
    </source>
</evidence>
<name>A0A7U2NEW5_FLAPS</name>
<dbReference type="RefSeq" id="WP_063742444.1">
    <property type="nucleotide sequence ID" value="NZ_CP059075.1"/>
</dbReference>
<feature type="chain" id="PRO_5030742170" evidence="1">
    <location>
        <begin position="19"/>
        <end position="640"/>
    </location>
</feature>
<feature type="signal peptide" evidence="1">
    <location>
        <begin position="1"/>
        <end position="18"/>
    </location>
</feature>
<proteinExistence type="predicted"/>
<keyword evidence="1" id="KW-0732">Signal</keyword>
<dbReference type="Pfam" id="PF14121">
    <property type="entry name" value="Porin_10"/>
    <property type="match status" value="1"/>
</dbReference>
<gene>
    <name evidence="2" type="ORF">H0H26_12820</name>
</gene>
<dbReference type="Proteomes" id="UP000596329">
    <property type="component" value="Chromosome"/>
</dbReference>
<reference evidence="2 3" key="1">
    <citation type="submission" date="2020-07" db="EMBL/GenBank/DDBJ databases">
        <title>Genomic characterization of Flavobacterium psychrophilum strains.</title>
        <authorList>
            <person name="Castillo D."/>
            <person name="Jorgensen J."/>
            <person name="Middelboe M."/>
        </authorList>
    </citation>
    <scope>NUCLEOTIDE SEQUENCE [LARGE SCALE GENOMIC DNA]</scope>
    <source>
        <strain evidence="2 3">FPS-R7</strain>
    </source>
</reference>